<keyword evidence="3" id="KW-1185">Reference proteome</keyword>
<dbReference type="EMBL" id="JAUJEB010000007">
    <property type="protein sequence ID" value="MDN5215948.1"/>
    <property type="molecule type" value="Genomic_DNA"/>
</dbReference>
<evidence type="ECO:0000313" key="2">
    <source>
        <dbReference type="EMBL" id="MDN5215948.1"/>
    </source>
</evidence>
<feature type="transmembrane region" description="Helical" evidence="1">
    <location>
        <begin position="20"/>
        <end position="43"/>
    </location>
</feature>
<evidence type="ECO:0000256" key="1">
    <source>
        <dbReference type="SAM" id="Phobius"/>
    </source>
</evidence>
<comment type="caution">
    <text evidence="2">The sequence shown here is derived from an EMBL/GenBank/DDBJ whole genome shotgun (WGS) entry which is preliminary data.</text>
</comment>
<name>A0ABT8LEE3_9BACT</name>
<protein>
    <submittedName>
        <fullName evidence="2">Uncharacterized protein</fullName>
    </submittedName>
</protein>
<feature type="transmembrane region" description="Helical" evidence="1">
    <location>
        <begin position="55"/>
        <end position="81"/>
    </location>
</feature>
<sequence length="87" mass="9377">MEDFDTQQKEAPISVGDWVVTILVASLPLIGIIMLFIWGFGSGTPKSKANYAKAALIWLGIVMILSFLFFAMFGTALFLGAGAENGF</sequence>
<dbReference type="Proteomes" id="UP001172083">
    <property type="component" value="Unassembled WGS sequence"/>
</dbReference>
<dbReference type="RefSeq" id="WP_346761283.1">
    <property type="nucleotide sequence ID" value="NZ_JAUJEB010000007.1"/>
</dbReference>
<accession>A0ABT8LEE3</accession>
<keyword evidence="1" id="KW-1133">Transmembrane helix</keyword>
<keyword evidence="1" id="KW-0472">Membrane</keyword>
<gene>
    <name evidence="2" type="ORF">QQ020_27975</name>
</gene>
<keyword evidence="1" id="KW-0812">Transmembrane</keyword>
<evidence type="ECO:0000313" key="3">
    <source>
        <dbReference type="Proteomes" id="UP001172083"/>
    </source>
</evidence>
<organism evidence="2 3">
    <name type="scientific">Agaribacillus aureus</name>
    <dbReference type="NCBI Taxonomy" id="3051825"/>
    <lineage>
        <taxon>Bacteria</taxon>
        <taxon>Pseudomonadati</taxon>
        <taxon>Bacteroidota</taxon>
        <taxon>Cytophagia</taxon>
        <taxon>Cytophagales</taxon>
        <taxon>Splendidivirgaceae</taxon>
        <taxon>Agaribacillus</taxon>
    </lineage>
</organism>
<proteinExistence type="predicted"/>
<reference evidence="2" key="1">
    <citation type="submission" date="2023-06" db="EMBL/GenBank/DDBJ databases">
        <title>Genomic of Agaribacillus aureum.</title>
        <authorList>
            <person name="Wang G."/>
        </authorList>
    </citation>
    <scope>NUCLEOTIDE SEQUENCE</scope>
    <source>
        <strain evidence="2">BMA12</strain>
    </source>
</reference>